<dbReference type="EMBL" id="CP138591">
    <property type="protein sequence ID" value="WPH04267.1"/>
    <property type="molecule type" value="Genomic_DNA"/>
</dbReference>
<proteinExistence type="predicted"/>
<sequence>MDLNTTFPGDDIIPDAVMIYNQLRVVRAPRSEVYPWILQLGKGRGGWYLPASWERFLPKTWWASRTIEDRWQHLKVGDRVDDYGFDAKEDYFDVVTVDSPNALIYRSDRYGAKFTWSLLLHERTTESGPETTIHLRFRGKIAARGLKRKLLVWGGEWMDWASTTPMLAGLAERVERQKTK</sequence>
<dbReference type="AlphaFoldDB" id="A0AAQ3MB13"/>
<name>A0AAQ3MB13_9PEZI</name>
<evidence type="ECO:0008006" key="3">
    <source>
        <dbReference type="Google" id="ProtNLM"/>
    </source>
</evidence>
<organism evidence="1 2">
    <name type="scientific">Acrodontium crateriforme</name>
    <dbReference type="NCBI Taxonomy" id="150365"/>
    <lineage>
        <taxon>Eukaryota</taxon>
        <taxon>Fungi</taxon>
        <taxon>Dikarya</taxon>
        <taxon>Ascomycota</taxon>
        <taxon>Pezizomycotina</taxon>
        <taxon>Dothideomycetes</taxon>
        <taxon>Dothideomycetidae</taxon>
        <taxon>Mycosphaerellales</taxon>
        <taxon>Teratosphaeriaceae</taxon>
        <taxon>Acrodontium</taxon>
    </lineage>
</organism>
<keyword evidence="2" id="KW-1185">Reference proteome</keyword>
<gene>
    <name evidence="1" type="ORF">R9X50_00715600</name>
</gene>
<dbReference type="Proteomes" id="UP001303373">
    <property type="component" value="Chromosome 12"/>
</dbReference>
<evidence type="ECO:0000313" key="1">
    <source>
        <dbReference type="EMBL" id="WPH04267.1"/>
    </source>
</evidence>
<protein>
    <recommendedName>
        <fullName evidence="3">SRPBCC family protein</fullName>
    </recommendedName>
</protein>
<reference evidence="1 2" key="1">
    <citation type="submission" date="2023-11" db="EMBL/GenBank/DDBJ databases">
        <title>An acidophilic fungus is an integral part of prey digestion in a carnivorous sundew plant.</title>
        <authorList>
            <person name="Tsai I.J."/>
        </authorList>
    </citation>
    <scope>NUCLEOTIDE SEQUENCE [LARGE SCALE GENOMIC DNA]</scope>
    <source>
        <strain evidence="1">169a</strain>
    </source>
</reference>
<evidence type="ECO:0000313" key="2">
    <source>
        <dbReference type="Proteomes" id="UP001303373"/>
    </source>
</evidence>
<accession>A0AAQ3MB13</accession>